<accession>A0A3P3W7W5</accession>
<evidence type="ECO:0000313" key="2">
    <source>
        <dbReference type="Proteomes" id="UP000275719"/>
    </source>
</evidence>
<dbReference type="Proteomes" id="UP000275719">
    <property type="component" value="Unassembled WGS sequence"/>
</dbReference>
<name>A0A3P3W7W5_9FLAO</name>
<protein>
    <submittedName>
        <fullName evidence="1">Uncharacterized protein</fullName>
    </submittedName>
</protein>
<sequence>MISCDKRINESADKVNYRDNSKIESLFEFPDTVKIGEKNIAKLTFYNRTFDTIIEPRIKGYVQFRFLLFSEYYPENENQSNSRIYADSILLDTNSLKISYQFDEIGNFFIGGLIRDEL</sequence>
<dbReference type="EMBL" id="RQVQ01000020">
    <property type="protein sequence ID" value="RRJ90056.1"/>
    <property type="molecule type" value="Genomic_DNA"/>
</dbReference>
<gene>
    <name evidence="1" type="ORF">EG240_09915</name>
</gene>
<keyword evidence="2" id="KW-1185">Reference proteome</keyword>
<reference evidence="1 2" key="1">
    <citation type="submission" date="2018-11" db="EMBL/GenBank/DDBJ databases">
        <title>Flavobacterium sp. nov., YIM 102701-2 draft genome.</title>
        <authorList>
            <person name="Li G."/>
            <person name="Jiang Y."/>
        </authorList>
    </citation>
    <scope>NUCLEOTIDE SEQUENCE [LARGE SCALE GENOMIC DNA]</scope>
    <source>
        <strain evidence="1 2">YIM 102701-2</strain>
    </source>
</reference>
<organism evidence="1 2">
    <name type="scientific">Paenimyroides tangerinum</name>
    <dbReference type="NCBI Taxonomy" id="2488728"/>
    <lineage>
        <taxon>Bacteria</taxon>
        <taxon>Pseudomonadati</taxon>
        <taxon>Bacteroidota</taxon>
        <taxon>Flavobacteriia</taxon>
        <taxon>Flavobacteriales</taxon>
        <taxon>Flavobacteriaceae</taxon>
        <taxon>Paenimyroides</taxon>
    </lineage>
</organism>
<evidence type="ECO:0000313" key="1">
    <source>
        <dbReference type="EMBL" id="RRJ90056.1"/>
    </source>
</evidence>
<dbReference type="RefSeq" id="WP_125019243.1">
    <property type="nucleotide sequence ID" value="NZ_RQVQ01000020.1"/>
</dbReference>
<comment type="caution">
    <text evidence="1">The sequence shown here is derived from an EMBL/GenBank/DDBJ whole genome shotgun (WGS) entry which is preliminary data.</text>
</comment>
<proteinExistence type="predicted"/>
<dbReference type="AlphaFoldDB" id="A0A3P3W7W5"/>